<dbReference type="Proteomes" id="UP000011866">
    <property type="component" value="Chromosome"/>
</dbReference>
<keyword evidence="5" id="KW-0804">Transcription</keyword>
<dbReference type="GO" id="GO:0008483">
    <property type="term" value="F:transaminase activity"/>
    <property type="evidence" value="ECO:0007669"/>
    <property type="project" value="UniProtKB-KW"/>
</dbReference>
<dbReference type="HOGENOM" id="CLU_017584_0_0_6"/>
<dbReference type="AlphaFoldDB" id="M5DN29"/>
<dbReference type="Gene3D" id="3.40.640.10">
    <property type="entry name" value="Type I PLP-dependent aspartate aminotransferase-like (Major domain)"/>
    <property type="match status" value="1"/>
</dbReference>
<dbReference type="Pfam" id="PF00392">
    <property type="entry name" value="GntR"/>
    <property type="match status" value="1"/>
</dbReference>
<name>M5DN29_9GAMM</name>
<dbReference type="KEGG" id="tol:TOL_0038"/>
<evidence type="ECO:0000256" key="3">
    <source>
        <dbReference type="ARBA" id="ARBA00023015"/>
    </source>
</evidence>
<dbReference type="PANTHER" id="PTHR46577">
    <property type="entry name" value="HTH-TYPE TRANSCRIPTIONAL REGULATORY PROTEIN GABR"/>
    <property type="match status" value="1"/>
</dbReference>
<dbReference type="InterPro" id="IPR051446">
    <property type="entry name" value="HTH_trans_reg/aminotransferase"/>
</dbReference>
<dbReference type="RefSeq" id="WP_015485232.1">
    <property type="nucleotide sequence ID" value="NC_020888.1"/>
</dbReference>
<dbReference type="Gene3D" id="1.10.10.10">
    <property type="entry name" value="Winged helix-like DNA-binding domain superfamily/Winged helix DNA-binding domain"/>
    <property type="match status" value="1"/>
</dbReference>
<dbReference type="InterPro" id="IPR036388">
    <property type="entry name" value="WH-like_DNA-bd_sf"/>
</dbReference>
<organism evidence="7 8">
    <name type="scientific">Thalassolituus oleivorans MIL-1</name>
    <dbReference type="NCBI Taxonomy" id="1298593"/>
    <lineage>
        <taxon>Bacteria</taxon>
        <taxon>Pseudomonadati</taxon>
        <taxon>Pseudomonadota</taxon>
        <taxon>Gammaproteobacteria</taxon>
        <taxon>Oceanospirillales</taxon>
        <taxon>Oceanospirillaceae</taxon>
        <taxon>Thalassolituus</taxon>
    </lineage>
</organism>
<dbReference type="PANTHER" id="PTHR46577:SF2">
    <property type="entry name" value="TRANSCRIPTIONAL REGULATORY PROTEIN"/>
    <property type="match status" value="1"/>
</dbReference>
<keyword evidence="4 7" id="KW-0238">DNA-binding</keyword>
<accession>M5DN29</accession>
<keyword evidence="3" id="KW-0805">Transcription regulation</keyword>
<evidence type="ECO:0000256" key="5">
    <source>
        <dbReference type="ARBA" id="ARBA00023163"/>
    </source>
</evidence>
<dbReference type="InterPro" id="IPR015422">
    <property type="entry name" value="PyrdxlP-dep_Trfase_small"/>
</dbReference>
<dbReference type="InterPro" id="IPR004839">
    <property type="entry name" value="Aminotransferase_I/II_large"/>
</dbReference>
<keyword evidence="7" id="KW-0032">Aminotransferase</keyword>
<dbReference type="InterPro" id="IPR000524">
    <property type="entry name" value="Tscrpt_reg_HTH_GntR"/>
</dbReference>
<dbReference type="PROSITE" id="PS50949">
    <property type="entry name" value="HTH_GNTR"/>
    <property type="match status" value="1"/>
</dbReference>
<dbReference type="PATRIC" id="fig|1298593.3.peg.37"/>
<keyword evidence="2" id="KW-0663">Pyridoxal phosphate</keyword>
<dbReference type="GO" id="GO:0030170">
    <property type="term" value="F:pyridoxal phosphate binding"/>
    <property type="evidence" value="ECO:0007669"/>
    <property type="project" value="InterPro"/>
</dbReference>
<evidence type="ECO:0000313" key="7">
    <source>
        <dbReference type="EMBL" id="CCU70487.1"/>
    </source>
</evidence>
<proteinExistence type="inferred from homology"/>
<dbReference type="EMBL" id="HF680312">
    <property type="protein sequence ID" value="CCU70487.1"/>
    <property type="molecule type" value="Genomic_DNA"/>
</dbReference>
<reference evidence="7 8" key="1">
    <citation type="journal article" date="2013" name="Genome Announc.">
        <title>Genome Sequence of Thalassolituus oleivorans MIL-1 (DSM 14913T).</title>
        <authorList>
            <person name="Golyshin P.N."/>
            <person name="Werner J."/>
            <person name="Chernikova T.N."/>
            <person name="Tran H."/>
            <person name="Ferrer M."/>
            <person name="Yakimov M.M."/>
            <person name="Teeling H."/>
            <person name="Golyshina O.V."/>
        </authorList>
    </citation>
    <scope>NUCLEOTIDE SEQUENCE [LARGE SCALE GENOMIC DNA]</scope>
    <source>
        <strain evidence="7 8">MIL-1</strain>
    </source>
</reference>
<evidence type="ECO:0000259" key="6">
    <source>
        <dbReference type="PROSITE" id="PS50949"/>
    </source>
</evidence>
<dbReference type="GO" id="GO:0003700">
    <property type="term" value="F:DNA-binding transcription factor activity"/>
    <property type="evidence" value="ECO:0007669"/>
    <property type="project" value="InterPro"/>
</dbReference>
<keyword evidence="7" id="KW-0808">Transferase</keyword>
<dbReference type="Gene3D" id="3.90.1150.10">
    <property type="entry name" value="Aspartate Aminotransferase, domain 1"/>
    <property type="match status" value="1"/>
</dbReference>
<sequence length="464" mass="52201">MNNFRYLELETWLREGITNGRWKSGARLPSIRQLCEDHKVSKATVQHALHRLEAQRLVIAKPKSGYFIPHERAVKVSSKAQVTNAPTLITVSDVLIDVMSKNAAFDLMPSFVDGEKPSSIVALNRSLTRALRRQKGHLHQYYDVPAGDIHLRKQLAEMMHRRDCAAQPEELCITNGCQHALFLALMATCQAGDVVAVESPGFYGALQLLEQLQLKVIEIPASYTTGIDIAALESNLNVWPIKAIIVTPNFSTPTGSLMPNDNRIKLLALAEKFDIAVIEDDIYGEMGFHSATQPLAALDEHSRVISCSSFSKSLSRDLRVGWIKGARWHEKIIKLKLITQLASSSSTQQGLCDYIADGSYHLYLRRQKQTLLQQRDQLLTYLCQNWSFADYTVPEGGISLWVTLPEHCDTMQLYSQLSRSGITIIPGPIFSISNQFKSNLRLSFNHQWTEERIKALNVLKKYIA</sequence>
<keyword evidence="8" id="KW-1185">Reference proteome</keyword>
<protein>
    <submittedName>
        <fullName evidence="7">Fused DNA-binding transcriptional regulator and aminotransferase</fullName>
    </submittedName>
</protein>
<evidence type="ECO:0000256" key="2">
    <source>
        <dbReference type="ARBA" id="ARBA00022898"/>
    </source>
</evidence>
<dbReference type="GO" id="GO:0003677">
    <property type="term" value="F:DNA binding"/>
    <property type="evidence" value="ECO:0007669"/>
    <property type="project" value="UniProtKB-KW"/>
</dbReference>
<evidence type="ECO:0000256" key="1">
    <source>
        <dbReference type="ARBA" id="ARBA00005384"/>
    </source>
</evidence>
<feature type="domain" description="HTH gntR-type" evidence="6">
    <location>
        <begin position="3"/>
        <end position="71"/>
    </location>
</feature>
<dbReference type="SMART" id="SM00345">
    <property type="entry name" value="HTH_GNTR"/>
    <property type="match status" value="1"/>
</dbReference>
<dbReference type="GeneID" id="79175063"/>
<gene>
    <name evidence="7" type="ORF">TOL_0038</name>
</gene>
<evidence type="ECO:0000313" key="8">
    <source>
        <dbReference type="Proteomes" id="UP000011866"/>
    </source>
</evidence>
<dbReference type="SUPFAM" id="SSF46785">
    <property type="entry name" value="Winged helix' DNA-binding domain"/>
    <property type="match status" value="1"/>
</dbReference>
<evidence type="ECO:0000256" key="4">
    <source>
        <dbReference type="ARBA" id="ARBA00023125"/>
    </source>
</evidence>
<dbReference type="InterPro" id="IPR036390">
    <property type="entry name" value="WH_DNA-bd_sf"/>
</dbReference>
<dbReference type="SUPFAM" id="SSF53383">
    <property type="entry name" value="PLP-dependent transferases"/>
    <property type="match status" value="1"/>
</dbReference>
<comment type="similarity">
    <text evidence="1">In the C-terminal section; belongs to the class-I pyridoxal-phosphate-dependent aminotransferase family.</text>
</comment>
<dbReference type="Pfam" id="PF00155">
    <property type="entry name" value="Aminotran_1_2"/>
    <property type="match status" value="1"/>
</dbReference>
<dbReference type="CDD" id="cd00609">
    <property type="entry name" value="AAT_like"/>
    <property type="match status" value="1"/>
</dbReference>
<dbReference type="InterPro" id="IPR015421">
    <property type="entry name" value="PyrdxlP-dep_Trfase_major"/>
</dbReference>
<dbReference type="InterPro" id="IPR015424">
    <property type="entry name" value="PyrdxlP-dep_Trfase"/>
</dbReference>
<dbReference type="eggNOG" id="COG1167">
    <property type="taxonomic scope" value="Bacteria"/>
</dbReference>
<dbReference type="CDD" id="cd07377">
    <property type="entry name" value="WHTH_GntR"/>
    <property type="match status" value="1"/>
</dbReference>